<evidence type="ECO:0008006" key="3">
    <source>
        <dbReference type="Google" id="ProtNLM"/>
    </source>
</evidence>
<dbReference type="EMBL" id="CP002879">
    <property type="protein sequence ID" value="AEI82763.1"/>
    <property type="molecule type" value="Genomic_DNA"/>
</dbReference>
<geneLocation type="plasmid" evidence="1 2">
    <name>pBB1</name>
</geneLocation>
<evidence type="ECO:0000313" key="2">
    <source>
        <dbReference type="Proteomes" id="UP000006798"/>
    </source>
</evidence>
<name>F8GW74_CUPNN</name>
<dbReference type="AlphaFoldDB" id="F8GW74"/>
<keyword evidence="1" id="KW-0614">Plasmid</keyword>
<dbReference type="RefSeq" id="WP_013959785.1">
    <property type="nucleotide sequence ID" value="NC_015727.1"/>
</dbReference>
<dbReference type="HOGENOM" id="CLU_993380_0_0_4"/>
<dbReference type="GeneID" id="34311832"/>
<protein>
    <recommendedName>
        <fullName evidence="3">PPM-type phosphatase domain-containing protein</fullName>
    </recommendedName>
</protein>
<gene>
    <name evidence="1" type="ordered locus">CNE_BB1p13640</name>
</gene>
<accession>F8GW74</accession>
<evidence type="ECO:0000313" key="1">
    <source>
        <dbReference type="EMBL" id="AEI82763.1"/>
    </source>
</evidence>
<reference evidence="1 2" key="1">
    <citation type="journal article" date="2011" name="J. Bacteriol.">
        <title>Complete genome sequence of the type strain Cupriavidus necator N-1.</title>
        <authorList>
            <person name="Poehlein A."/>
            <person name="Kusian B."/>
            <person name="Friedrich B."/>
            <person name="Daniel R."/>
            <person name="Bowien B."/>
        </authorList>
    </citation>
    <scope>NUCLEOTIDE SEQUENCE [LARGE SCALE GENOMIC DNA]</scope>
    <source>
        <strain evidence="2">ATCC 43291 / DSM 13513 / CCUG 52238 / LMG 8453 / N-1</strain>
        <plasmid evidence="1 2">pBB1</plasmid>
    </source>
</reference>
<dbReference type="KEGG" id="cnc:CNE_BB1p13640"/>
<sequence>MMQVTVSQVSQGIYEHIPTEDVVGYLLRERSMLAWAIDGASPVTAAPFKTYEDVTDAGWFARRLSQLLEKQFQDIPFSKAQLCNSLQVLQDEYRRDGGDAQPIWGWPVAAATFVEIDRTKESVSMSVFRYADCFVEVLQVPVPSADQSPRPPQSPPSYDRWKPYSGFRGHKLLNLWQRRLQQQKGECSTALTLNPASAMNAVVEERKITTPAHIVLGSDGLSRVWDTYQLMTREQAMHLVAQHGLSSLLHALRNFEASSLTGGAELKRRDDASGIHIFLP</sequence>
<dbReference type="Proteomes" id="UP000006798">
    <property type="component" value="Plasmid pBB1"/>
</dbReference>
<organism evidence="1 2">
    <name type="scientific">Cupriavidus necator (strain ATCC 43291 / DSM 13513 / CCUG 52238 / LMG 8453 / N-1)</name>
    <name type="common">Ralstonia eutropha</name>
    <dbReference type="NCBI Taxonomy" id="1042878"/>
    <lineage>
        <taxon>Bacteria</taxon>
        <taxon>Pseudomonadati</taxon>
        <taxon>Pseudomonadota</taxon>
        <taxon>Betaproteobacteria</taxon>
        <taxon>Burkholderiales</taxon>
        <taxon>Burkholderiaceae</taxon>
        <taxon>Cupriavidus</taxon>
    </lineage>
</organism>
<proteinExistence type="predicted"/>